<accession>A0A069RDF3</accession>
<dbReference type="NCBIfam" id="TIGR00755">
    <property type="entry name" value="ksgA"/>
    <property type="match status" value="1"/>
</dbReference>
<dbReference type="FunFam" id="3.40.50.150:FF:000023">
    <property type="entry name" value="Ribosomal RNA small subunit methyltransferase A"/>
    <property type="match status" value="1"/>
</dbReference>
<keyword evidence="11" id="KW-1185">Reference proteome</keyword>
<gene>
    <name evidence="7 10" type="primary">rsmA</name>
    <name evidence="7" type="synonym">ksgA</name>
    <name evidence="10" type="ORF">CLIT_24c00130</name>
</gene>
<evidence type="ECO:0000256" key="6">
    <source>
        <dbReference type="ARBA" id="ARBA00022884"/>
    </source>
</evidence>
<dbReference type="GO" id="GO:0005829">
    <property type="term" value="C:cytosol"/>
    <property type="evidence" value="ECO:0007669"/>
    <property type="project" value="TreeGrafter"/>
</dbReference>
<dbReference type="InterPro" id="IPR023165">
    <property type="entry name" value="rRNA_Ade_diMease-like_C"/>
</dbReference>
<dbReference type="Gene3D" id="3.40.50.150">
    <property type="entry name" value="Vaccinia Virus protein VP39"/>
    <property type="match status" value="1"/>
</dbReference>
<evidence type="ECO:0000256" key="7">
    <source>
        <dbReference type="HAMAP-Rule" id="MF_00607"/>
    </source>
</evidence>
<keyword evidence="2 7" id="KW-0698">rRNA processing</keyword>
<feature type="binding site" evidence="7 8">
    <location>
        <position position="125"/>
    </location>
    <ligand>
        <name>S-adenosyl-L-methionine</name>
        <dbReference type="ChEBI" id="CHEBI:59789"/>
    </ligand>
</feature>
<keyword evidence="3 7" id="KW-0489">Methyltransferase</keyword>
<evidence type="ECO:0000256" key="3">
    <source>
        <dbReference type="ARBA" id="ARBA00022603"/>
    </source>
</evidence>
<dbReference type="STRING" id="1121324.CLIT_24c00130"/>
<dbReference type="Gene3D" id="1.10.8.100">
    <property type="entry name" value="Ribosomal RNA adenine dimethylase-like, domain 2"/>
    <property type="match status" value="1"/>
</dbReference>
<dbReference type="OrthoDB" id="9814755at2"/>
<dbReference type="HAMAP" id="MF_00607">
    <property type="entry name" value="16SrRNA_methyltr_A"/>
    <property type="match status" value="1"/>
</dbReference>
<dbReference type="EC" id="2.1.1.182" evidence="7"/>
<dbReference type="PANTHER" id="PTHR11727">
    <property type="entry name" value="DIMETHYLADENOSINE TRANSFERASE"/>
    <property type="match status" value="1"/>
</dbReference>
<dbReference type="RefSeq" id="WP_038267215.1">
    <property type="nucleotide sequence ID" value="NZ_FSRH01000014.1"/>
</dbReference>
<comment type="function">
    <text evidence="7">Specifically dimethylates two adjacent adenosines (A1518 and A1519) in the loop of a conserved hairpin near the 3'-end of 16S rRNA in the 30S particle. May play a critical role in biogenesis of 30S subunits.</text>
</comment>
<comment type="similarity">
    <text evidence="7">Belongs to the class I-like SAM-binding methyltransferase superfamily. rRNA adenine N(6)-methyltransferase family. RsmA subfamily.</text>
</comment>
<dbReference type="SUPFAM" id="SSF53335">
    <property type="entry name" value="S-adenosyl-L-methionine-dependent methyltransferases"/>
    <property type="match status" value="1"/>
</dbReference>
<protein>
    <recommendedName>
        <fullName evidence="7">Ribosomal RNA small subunit methyltransferase A</fullName>
        <ecNumber evidence="7">2.1.1.182</ecNumber>
    </recommendedName>
    <alternativeName>
        <fullName evidence="7">16S rRNA (adenine(1518)-N(6)/adenine(1519)-N(6))-dimethyltransferase</fullName>
    </alternativeName>
    <alternativeName>
        <fullName evidence="7">16S rRNA dimethyladenosine transferase</fullName>
    </alternativeName>
    <alternativeName>
        <fullName evidence="7">16S rRNA dimethylase</fullName>
    </alternativeName>
    <alternativeName>
        <fullName evidence="7">S-adenosylmethionine-6-N', N'-adenosyl(rRNA) dimethyltransferase</fullName>
    </alternativeName>
</protein>
<dbReference type="InterPro" id="IPR011530">
    <property type="entry name" value="rRNA_adenine_dimethylase"/>
</dbReference>
<keyword evidence="4 7" id="KW-0808">Transferase</keyword>
<feature type="domain" description="Ribosomal RNA adenine methylase transferase N-terminal" evidence="9">
    <location>
        <begin position="35"/>
        <end position="210"/>
    </location>
</feature>
<dbReference type="PROSITE" id="PS01131">
    <property type="entry name" value="RRNA_A_DIMETH"/>
    <property type="match status" value="1"/>
</dbReference>
<dbReference type="GO" id="GO:0003723">
    <property type="term" value="F:RNA binding"/>
    <property type="evidence" value="ECO:0007669"/>
    <property type="project" value="UniProtKB-UniRule"/>
</dbReference>
<keyword evidence="1 7" id="KW-0963">Cytoplasm</keyword>
<evidence type="ECO:0000313" key="11">
    <source>
        <dbReference type="Proteomes" id="UP000027946"/>
    </source>
</evidence>
<evidence type="ECO:0000256" key="8">
    <source>
        <dbReference type="PROSITE-ProRule" id="PRU01026"/>
    </source>
</evidence>
<dbReference type="eggNOG" id="COG0030">
    <property type="taxonomic scope" value="Bacteria"/>
</dbReference>
<evidence type="ECO:0000313" key="10">
    <source>
        <dbReference type="EMBL" id="KDR94250.1"/>
    </source>
</evidence>
<comment type="caution">
    <text evidence="10">The sequence shown here is derived from an EMBL/GenBank/DDBJ whole genome shotgun (WGS) entry which is preliminary data.</text>
</comment>
<evidence type="ECO:0000256" key="4">
    <source>
        <dbReference type="ARBA" id="ARBA00022679"/>
    </source>
</evidence>
<evidence type="ECO:0000256" key="1">
    <source>
        <dbReference type="ARBA" id="ARBA00022490"/>
    </source>
</evidence>
<evidence type="ECO:0000256" key="2">
    <source>
        <dbReference type="ARBA" id="ARBA00022552"/>
    </source>
</evidence>
<organism evidence="10 11">
    <name type="scientific">Peptoclostridium litorale DSM 5388</name>
    <dbReference type="NCBI Taxonomy" id="1121324"/>
    <lineage>
        <taxon>Bacteria</taxon>
        <taxon>Bacillati</taxon>
        <taxon>Bacillota</taxon>
        <taxon>Clostridia</taxon>
        <taxon>Peptostreptococcales</taxon>
        <taxon>Peptoclostridiaceae</taxon>
        <taxon>Peptoclostridium</taxon>
    </lineage>
</organism>
<dbReference type="SMART" id="SM00650">
    <property type="entry name" value="rADc"/>
    <property type="match status" value="1"/>
</dbReference>
<keyword evidence="5 7" id="KW-0949">S-adenosyl-L-methionine</keyword>
<feature type="binding site" evidence="7 8">
    <location>
        <position position="30"/>
    </location>
    <ligand>
        <name>S-adenosyl-L-methionine</name>
        <dbReference type="ChEBI" id="CHEBI:59789"/>
    </ligand>
</feature>
<dbReference type="CDD" id="cd02440">
    <property type="entry name" value="AdoMet_MTases"/>
    <property type="match status" value="1"/>
</dbReference>
<comment type="subcellular location">
    <subcellularLocation>
        <location evidence="7">Cytoplasm</location>
    </subcellularLocation>
</comment>
<feature type="binding site" evidence="7 8">
    <location>
        <position position="55"/>
    </location>
    <ligand>
        <name>S-adenosyl-L-methionine</name>
        <dbReference type="ChEBI" id="CHEBI:59789"/>
    </ligand>
</feature>
<dbReference type="Proteomes" id="UP000027946">
    <property type="component" value="Unassembled WGS sequence"/>
</dbReference>
<dbReference type="InterPro" id="IPR001737">
    <property type="entry name" value="KsgA/Erm"/>
</dbReference>
<feature type="binding site" evidence="7 8">
    <location>
        <position position="76"/>
    </location>
    <ligand>
        <name>S-adenosyl-L-methionine</name>
        <dbReference type="ChEBI" id="CHEBI:59789"/>
    </ligand>
</feature>
<dbReference type="Pfam" id="PF00398">
    <property type="entry name" value="RrnaAD"/>
    <property type="match status" value="1"/>
</dbReference>
<feature type="binding site" evidence="7 8">
    <location>
        <position position="28"/>
    </location>
    <ligand>
        <name>S-adenosyl-L-methionine</name>
        <dbReference type="ChEBI" id="CHEBI:59789"/>
    </ligand>
</feature>
<dbReference type="PROSITE" id="PS51689">
    <property type="entry name" value="SAM_RNA_A_N6_MT"/>
    <property type="match status" value="1"/>
</dbReference>
<dbReference type="InterPro" id="IPR020598">
    <property type="entry name" value="rRNA_Ade_methylase_Trfase_N"/>
</dbReference>
<dbReference type="EMBL" id="JJMM01000023">
    <property type="protein sequence ID" value="KDR94250.1"/>
    <property type="molecule type" value="Genomic_DNA"/>
</dbReference>
<keyword evidence="6 7" id="KW-0694">RNA-binding</keyword>
<sequence>MDRLSSPSATKRIVEKHGFKFSKSLGQNFLIDSNVVDNIVEGANIGPEDFVIEVGPGIGTLTREIAKRAKKVIAVEIDKSLIPILENTLSDLENVELINEDILKMDVKKVIDEKLEGKRVKLIANLPYYITTPIVMRFIEEEIPVSSIVVMIQKEVADRMNAVPSTKDYGSLSVAVQYYCETEIVTNVPKTVFIPQPKVDSTVIRLDVLENPKIKVVDKKLFFKVVKGAFSKRRKTILNCLGSYDMGVSKEDIKRILESAGIDPVRRGETLSIDEFARLSNEFYKFIRTEA</sequence>
<dbReference type="GO" id="GO:0052908">
    <property type="term" value="F:16S rRNA (adenine(1518)-N(6)/adenine(1519)-N(6))-dimethyltransferase activity"/>
    <property type="evidence" value="ECO:0007669"/>
    <property type="project" value="UniProtKB-EC"/>
</dbReference>
<dbReference type="InterPro" id="IPR020596">
    <property type="entry name" value="rRNA_Ade_Mease_Trfase_CS"/>
</dbReference>
<dbReference type="PANTHER" id="PTHR11727:SF7">
    <property type="entry name" value="DIMETHYLADENOSINE TRANSFERASE-RELATED"/>
    <property type="match status" value="1"/>
</dbReference>
<evidence type="ECO:0000259" key="9">
    <source>
        <dbReference type="SMART" id="SM00650"/>
    </source>
</evidence>
<name>A0A069RDF3_PEPLI</name>
<proteinExistence type="inferred from homology"/>
<feature type="binding site" evidence="7 8">
    <location>
        <position position="101"/>
    </location>
    <ligand>
        <name>S-adenosyl-L-methionine</name>
        <dbReference type="ChEBI" id="CHEBI:59789"/>
    </ligand>
</feature>
<comment type="catalytic activity">
    <reaction evidence="7">
        <text>adenosine(1518)/adenosine(1519) in 16S rRNA + 4 S-adenosyl-L-methionine = N(6)-dimethyladenosine(1518)/N(6)-dimethyladenosine(1519) in 16S rRNA + 4 S-adenosyl-L-homocysteine + 4 H(+)</text>
        <dbReference type="Rhea" id="RHEA:19609"/>
        <dbReference type="Rhea" id="RHEA-COMP:10232"/>
        <dbReference type="Rhea" id="RHEA-COMP:10233"/>
        <dbReference type="ChEBI" id="CHEBI:15378"/>
        <dbReference type="ChEBI" id="CHEBI:57856"/>
        <dbReference type="ChEBI" id="CHEBI:59789"/>
        <dbReference type="ChEBI" id="CHEBI:74411"/>
        <dbReference type="ChEBI" id="CHEBI:74493"/>
        <dbReference type="EC" id="2.1.1.182"/>
    </reaction>
</comment>
<dbReference type="AlphaFoldDB" id="A0A069RDF3"/>
<reference evidence="10 11" key="1">
    <citation type="submission" date="2014-03" db="EMBL/GenBank/DDBJ databases">
        <title>Genome sequence of Clostridium litorale W6, DSM 5388.</title>
        <authorList>
            <person name="Poehlein A."/>
            <person name="Jagirdar A."/>
            <person name="Khonsari B."/>
            <person name="Chibani C.M."/>
            <person name="Gutierrez Gutierrez D.A."/>
            <person name="Davydova E."/>
            <person name="Alghaithi H.S."/>
            <person name="Nair K.P."/>
            <person name="Dhamotharan K."/>
            <person name="Chandran L."/>
            <person name="G W."/>
            <person name="Daniel R."/>
        </authorList>
    </citation>
    <scope>NUCLEOTIDE SEQUENCE [LARGE SCALE GENOMIC DNA]</scope>
    <source>
        <strain evidence="10 11">W6</strain>
    </source>
</reference>
<evidence type="ECO:0000256" key="5">
    <source>
        <dbReference type="ARBA" id="ARBA00022691"/>
    </source>
</evidence>
<dbReference type="InterPro" id="IPR029063">
    <property type="entry name" value="SAM-dependent_MTases_sf"/>
</dbReference>